<keyword evidence="1" id="KW-1133">Transmembrane helix</keyword>
<evidence type="ECO:0000313" key="3">
    <source>
        <dbReference type="Proteomes" id="UP001066276"/>
    </source>
</evidence>
<evidence type="ECO:0000313" key="2">
    <source>
        <dbReference type="EMBL" id="KAJ1161593.1"/>
    </source>
</evidence>
<sequence>MLCRETIERTFPRKSFQRLRMSSRFLGCCPTAFTLSTIRCHSSAFLAIVVCVFQIVQCGCVLELCVYFDRGGVSRQWNTAVERPLRGFVGQNGMGVFVLA</sequence>
<organism evidence="2 3">
    <name type="scientific">Pleurodeles waltl</name>
    <name type="common">Iberian ribbed newt</name>
    <dbReference type="NCBI Taxonomy" id="8319"/>
    <lineage>
        <taxon>Eukaryota</taxon>
        <taxon>Metazoa</taxon>
        <taxon>Chordata</taxon>
        <taxon>Craniata</taxon>
        <taxon>Vertebrata</taxon>
        <taxon>Euteleostomi</taxon>
        <taxon>Amphibia</taxon>
        <taxon>Batrachia</taxon>
        <taxon>Caudata</taxon>
        <taxon>Salamandroidea</taxon>
        <taxon>Salamandridae</taxon>
        <taxon>Pleurodelinae</taxon>
        <taxon>Pleurodeles</taxon>
    </lineage>
</organism>
<keyword evidence="3" id="KW-1185">Reference proteome</keyword>
<dbReference type="Proteomes" id="UP001066276">
    <property type="component" value="Chromosome 4_2"/>
</dbReference>
<comment type="caution">
    <text evidence="2">The sequence shown here is derived from an EMBL/GenBank/DDBJ whole genome shotgun (WGS) entry which is preliminary data.</text>
</comment>
<feature type="transmembrane region" description="Helical" evidence="1">
    <location>
        <begin position="21"/>
        <end position="38"/>
    </location>
</feature>
<protein>
    <submittedName>
        <fullName evidence="2">Uncharacterized protein</fullName>
    </submittedName>
</protein>
<keyword evidence="1" id="KW-0812">Transmembrane</keyword>
<gene>
    <name evidence="2" type="ORF">NDU88_002077</name>
</gene>
<reference evidence="2" key="1">
    <citation type="journal article" date="2022" name="bioRxiv">
        <title>Sequencing and chromosome-scale assembly of the giantPleurodeles waltlgenome.</title>
        <authorList>
            <person name="Brown T."/>
            <person name="Elewa A."/>
            <person name="Iarovenko S."/>
            <person name="Subramanian E."/>
            <person name="Araus A.J."/>
            <person name="Petzold A."/>
            <person name="Susuki M."/>
            <person name="Suzuki K.-i.T."/>
            <person name="Hayashi T."/>
            <person name="Toyoda A."/>
            <person name="Oliveira C."/>
            <person name="Osipova E."/>
            <person name="Leigh N.D."/>
            <person name="Simon A."/>
            <person name="Yun M.H."/>
        </authorList>
    </citation>
    <scope>NUCLEOTIDE SEQUENCE</scope>
    <source>
        <strain evidence="2">20211129_DDA</strain>
        <tissue evidence="2">Liver</tissue>
    </source>
</reference>
<dbReference type="EMBL" id="JANPWB010000008">
    <property type="protein sequence ID" value="KAJ1161593.1"/>
    <property type="molecule type" value="Genomic_DNA"/>
</dbReference>
<keyword evidence="1" id="KW-0472">Membrane</keyword>
<proteinExistence type="predicted"/>
<evidence type="ECO:0000256" key="1">
    <source>
        <dbReference type="SAM" id="Phobius"/>
    </source>
</evidence>
<name>A0AAV7SEE4_PLEWA</name>
<feature type="transmembrane region" description="Helical" evidence="1">
    <location>
        <begin position="44"/>
        <end position="68"/>
    </location>
</feature>
<dbReference type="AlphaFoldDB" id="A0AAV7SEE4"/>
<accession>A0AAV7SEE4</accession>